<evidence type="ECO:0000313" key="2">
    <source>
        <dbReference type="Proteomes" id="UP000024635"/>
    </source>
</evidence>
<dbReference type="Proteomes" id="UP000024635">
    <property type="component" value="Unassembled WGS sequence"/>
</dbReference>
<comment type="caution">
    <text evidence="1">The sequence shown here is derived from an EMBL/GenBank/DDBJ whole genome shotgun (WGS) entry which is preliminary data.</text>
</comment>
<gene>
    <name evidence="1" type="primary">Acey_s0036.g3293</name>
    <name evidence="1" type="ORF">Y032_0036g3293</name>
</gene>
<dbReference type="AlphaFoldDB" id="A0A016UKF8"/>
<reference evidence="2" key="1">
    <citation type="journal article" date="2015" name="Nat. Genet.">
        <title>The genome and transcriptome of the zoonotic hookworm Ancylostoma ceylanicum identify infection-specific gene families.</title>
        <authorList>
            <person name="Schwarz E.M."/>
            <person name="Hu Y."/>
            <person name="Antoshechkin I."/>
            <person name="Miller M.M."/>
            <person name="Sternberg P.W."/>
            <person name="Aroian R.V."/>
        </authorList>
    </citation>
    <scope>NUCLEOTIDE SEQUENCE</scope>
    <source>
        <strain evidence="2">HY135</strain>
    </source>
</reference>
<evidence type="ECO:0000313" key="1">
    <source>
        <dbReference type="EMBL" id="EYC15680.1"/>
    </source>
</evidence>
<dbReference type="EMBL" id="JARK01001372">
    <property type="protein sequence ID" value="EYC15680.1"/>
    <property type="molecule type" value="Genomic_DNA"/>
</dbReference>
<sequence>MSILIKCAPRTELIERRLGPAPESAQWLLQNRVSKTEVFGGFERNHLYHSDQQSLKIHLMRKNGSEVGLCL</sequence>
<proteinExistence type="predicted"/>
<protein>
    <submittedName>
        <fullName evidence="1">Uncharacterized protein</fullName>
    </submittedName>
</protein>
<name>A0A016UKF8_9BILA</name>
<keyword evidence="2" id="KW-1185">Reference proteome</keyword>
<accession>A0A016UKF8</accession>
<organism evidence="1 2">
    <name type="scientific">Ancylostoma ceylanicum</name>
    <dbReference type="NCBI Taxonomy" id="53326"/>
    <lineage>
        <taxon>Eukaryota</taxon>
        <taxon>Metazoa</taxon>
        <taxon>Ecdysozoa</taxon>
        <taxon>Nematoda</taxon>
        <taxon>Chromadorea</taxon>
        <taxon>Rhabditida</taxon>
        <taxon>Rhabditina</taxon>
        <taxon>Rhabditomorpha</taxon>
        <taxon>Strongyloidea</taxon>
        <taxon>Ancylostomatidae</taxon>
        <taxon>Ancylostomatinae</taxon>
        <taxon>Ancylostoma</taxon>
    </lineage>
</organism>